<feature type="domain" description="SCP" evidence="7">
    <location>
        <begin position="85"/>
        <end position="239"/>
    </location>
</feature>
<comment type="similarity">
    <text evidence="2">Belongs to the CRISP family.</text>
</comment>
<evidence type="ECO:0000256" key="6">
    <source>
        <dbReference type="ARBA" id="ARBA00023180"/>
    </source>
</evidence>
<keyword evidence="5" id="KW-0732">Signal</keyword>
<dbReference type="Gene3D" id="3.40.33.10">
    <property type="entry name" value="CAP"/>
    <property type="match status" value="1"/>
</dbReference>
<keyword evidence="4" id="KW-0646">Protease inhibitor</keyword>
<dbReference type="InterPro" id="IPR002413">
    <property type="entry name" value="V5_allergen-like"/>
</dbReference>
<dbReference type="SMART" id="SM00198">
    <property type="entry name" value="SCP"/>
    <property type="match status" value="1"/>
</dbReference>
<dbReference type="PROSITE" id="PS01010">
    <property type="entry name" value="CRISP_2"/>
    <property type="match status" value="1"/>
</dbReference>
<dbReference type="PRINTS" id="PR00838">
    <property type="entry name" value="V5ALLERGEN"/>
</dbReference>
<gene>
    <name evidence="8" type="primary">pi15a</name>
</gene>
<dbReference type="AlphaFoldDB" id="A0A671MWZ0"/>
<name>A0A671MWZ0_9TELE</name>
<dbReference type="Proteomes" id="UP000472260">
    <property type="component" value="Unassembled WGS sequence"/>
</dbReference>
<proteinExistence type="inferred from homology"/>
<dbReference type="InterPro" id="IPR018244">
    <property type="entry name" value="Allrgn_V5/Tpx1_CS"/>
</dbReference>
<evidence type="ECO:0000256" key="4">
    <source>
        <dbReference type="ARBA" id="ARBA00022690"/>
    </source>
</evidence>
<sequence length="278" mass="31442">MQILQKEKKPLTISQPSIMNENRLAIDILLLCICCGASALAAFSPTASSSLPATNFTDIGSAPPKYLTETANLPKTRRKRYISQNDMLALLDYHNKVRGKVFPPASNMEYMVWDDTLAKTAEQWASTCIWEHGPRSLLRFLGQNLSVRTGRYRSILQLVKPWYDEVKDYSFPYPRDCNPRCPLKCYGPMCTHYTQMVWATSNKVGCAINTCHNMNVWGSVWKRATYLVCNYSPKGNWIGEAPYKVGVPCSMCPPSYGGSCSNNMCFPAVNSNYLHWFK</sequence>
<evidence type="ECO:0000256" key="1">
    <source>
        <dbReference type="ARBA" id="ARBA00004613"/>
    </source>
</evidence>
<dbReference type="FunFam" id="3.40.33.10:FF:000003">
    <property type="entry name" value="Peptidase inhibitor 15"/>
    <property type="match status" value="1"/>
</dbReference>
<dbReference type="PRINTS" id="PR00837">
    <property type="entry name" value="V5TPXLIKE"/>
</dbReference>
<dbReference type="Ensembl" id="ENSSANT00000040481.1">
    <property type="protein sequence ID" value="ENSSANP00000038039.1"/>
    <property type="gene ID" value="ENSSANG00000019358.1"/>
</dbReference>
<dbReference type="Pfam" id="PF00188">
    <property type="entry name" value="CAP"/>
    <property type="match status" value="1"/>
</dbReference>
<dbReference type="InterPro" id="IPR001283">
    <property type="entry name" value="CRISP-related"/>
</dbReference>
<evidence type="ECO:0000259" key="7">
    <source>
        <dbReference type="SMART" id="SM00198"/>
    </source>
</evidence>
<dbReference type="PANTHER" id="PTHR10334">
    <property type="entry name" value="CYSTEINE-RICH SECRETORY PROTEIN-RELATED"/>
    <property type="match status" value="1"/>
</dbReference>
<evidence type="ECO:0000256" key="2">
    <source>
        <dbReference type="ARBA" id="ARBA00009923"/>
    </source>
</evidence>
<dbReference type="InterPro" id="IPR014044">
    <property type="entry name" value="CAP_dom"/>
</dbReference>
<reference evidence="8" key="1">
    <citation type="submission" date="2025-08" db="UniProtKB">
        <authorList>
            <consortium name="Ensembl"/>
        </authorList>
    </citation>
    <scope>IDENTIFICATION</scope>
</reference>
<evidence type="ECO:0000256" key="3">
    <source>
        <dbReference type="ARBA" id="ARBA00022525"/>
    </source>
</evidence>
<keyword evidence="6" id="KW-0325">Glycoprotein</keyword>
<reference evidence="8" key="2">
    <citation type="submission" date="2025-09" db="UniProtKB">
        <authorList>
            <consortium name="Ensembl"/>
        </authorList>
    </citation>
    <scope>IDENTIFICATION</scope>
</reference>
<evidence type="ECO:0000313" key="9">
    <source>
        <dbReference type="Proteomes" id="UP000472260"/>
    </source>
</evidence>
<dbReference type="GO" id="GO:0005576">
    <property type="term" value="C:extracellular region"/>
    <property type="evidence" value="ECO:0007669"/>
    <property type="project" value="UniProtKB-SubCell"/>
</dbReference>
<keyword evidence="9" id="KW-1185">Reference proteome</keyword>
<evidence type="ECO:0000256" key="5">
    <source>
        <dbReference type="ARBA" id="ARBA00022729"/>
    </source>
</evidence>
<accession>A0A671MWZ0</accession>
<evidence type="ECO:0000313" key="8">
    <source>
        <dbReference type="Ensembl" id="ENSSANP00000038039.1"/>
    </source>
</evidence>
<organism evidence="8 9">
    <name type="scientific">Sinocyclocheilus anshuiensis</name>
    <dbReference type="NCBI Taxonomy" id="1608454"/>
    <lineage>
        <taxon>Eukaryota</taxon>
        <taxon>Metazoa</taxon>
        <taxon>Chordata</taxon>
        <taxon>Craniata</taxon>
        <taxon>Vertebrata</taxon>
        <taxon>Euteleostomi</taxon>
        <taxon>Actinopterygii</taxon>
        <taxon>Neopterygii</taxon>
        <taxon>Teleostei</taxon>
        <taxon>Ostariophysi</taxon>
        <taxon>Cypriniformes</taxon>
        <taxon>Cyprinidae</taxon>
        <taxon>Cyprininae</taxon>
        <taxon>Sinocyclocheilus</taxon>
    </lineage>
</organism>
<protein>
    <submittedName>
        <fullName evidence="8">Peptidase inhibitor 15-A-like</fullName>
    </submittedName>
</protein>
<keyword evidence="3" id="KW-0964">Secreted</keyword>
<comment type="subcellular location">
    <subcellularLocation>
        <location evidence="1">Secreted</location>
    </subcellularLocation>
</comment>
<dbReference type="InterPro" id="IPR035940">
    <property type="entry name" value="CAP_sf"/>
</dbReference>
<dbReference type="SUPFAM" id="SSF55797">
    <property type="entry name" value="PR-1-like"/>
    <property type="match status" value="1"/>
</dbReference>
<dbReference type="GO" id="GO:0030414">
    <property type="term" value="F:peptidase inhibitor activity"/>
    <property type="evidence" value="ECO:0007669"/>
    <property type="project" value="UniProtKB-KW"/>
</dbReference>